<feature type="site" description="Transition state stabilizer" evidence="9">
    <location>
        <position position="17"/>
    </location>
</feature>
<evidence type="ECO:0000256" key="2">
    <source>
        <dbReference type="ARBA" id="ARBA00022679"/>
    </source>
</evidence>
<comment type="caution">
    <text evidence="11">The sequence shown here is derived from an EMBL/GenBank/DDBJ whole genome shotgun (WGS) entry which is preliminary data.</text>
</comment>
<evidence type="ECO:0000256" key="9">
    <source>
        <dbReference type="HAMAP-Rule" id="MF_00151"/>
    </source>
</evidence>
<feature type="binding site" evidence="9">
    <location>
        <begin position="9"/>
        <end position="10"/>
    </location>
    <ligand>
        <name>ATP</name>
        <dbReference type="ChEBI" id="CHEBI:30616"/>
    </ligand>
</feature>
<keyword evidence="4 9" id="KW-0547">Nucleotide-binding</keyword>
<dbReference type="GO" id="GO:0005737">
    <property type="term" value="C:cytoplasm"/>
    <property type="evidence" value="ECO:0007669"/>
    <property type="project" value="UniProtKB-SubCell"/>
</dbReference>
<reference evidence="11 12" key="1">
    <citation type="submission" date="2018-05" db="EMBL/GenBank/DDBJ databases">
        <title>Lactobacillus sanfranciscensis Ah4 draft denome sequence.</title>
        <authorList>
            <person name="Zhang G."/>
        </authorList>
    </citation>
    <scope>NUCLEOTIDE SEQUENCE [LARGE SCALE GENOMIC DNA]</scope>
    <source>
        <strain evidence="11 12">Ah4</strain>
    </source>
</reference>
<evidence type="ECO:0000256" key="1">
    <source>
        <dbReference type="ARBA" id="ARBA00022490"/>
    </source>
</evidence>
<dbReference type="EMBL" id="QFCR01000001">
    <property type="protein sequence ID" value="TNK91208.1"/>
    <property type="molecule type" value="Genomic_DNA"/>
</dbReference>
<evidence type="ECO:0000313" key="12">
    <source>
        <dbReference type="Proteomes" id="UP000313312"/>
    </source>
</evidence>
<dbReference type="EC" id="2.7.7.3" evidence="9"/>
<dbReference type="Pfam" id="PF01467">
    <property type="entry name" value="CTP_transf_like"/>
    <property type="match status" value="1"/>
</dbReference>
<comment type="catalytic activity">
    <reaction evidence="8 9">
        <text>(R)-4'-phosphopantetheine + ATP + H(+) = 3'-dephospho-CoA + diphosphate</text>
        <dbReference type="Rhea" id="RHEA:19801"/>
        <dbReference type="ChEBI" id="CHEBI:15378"/>
        <dbReference type="ChEBI" id="CHEBI:30616"/>
        <dbReference type="ChEBI" id="CHEBI:33019"/>
        <dbReference type="ChEBI" id="CHEBI:57328"/>
        <dbReference type="ChEBI" id="CHEBI:61723"/>
        <dbReference type="EC" id="2.7.7.3"/>
    </reaction>
</comment>
<organism evidence="11 12">
    <name type="scientific">Fructilactobacillus sanfranciscensis</name>
    <name type="common">Lactobacillus sanfranciscensis</name>
    <dbReference type="NCBI Taxonomy" id="1625"/>
    <lineage>
        <taxon>Bacteria</taxon>
        <taxon>Bacillati</taxon>
        <taxon>Bacillota</taxon>
        <taxon>Bacilli</taxon>
        <taxon>Lactobacillales</taxon>
        <taxon>Lactobacillaceae</taxon>
        <taxon>Fructilactobacillus</taxon>
    </lineage>
</organism>
<dbReference type="SUPFAM" id="SSF52374">
    <property type="entry name" value="Nucleotidylyl transferase"/>
    <property type="match status" value="1"/>
</dbReference>
<feature type="binding site" evidence="9">
    <location>
        <position position="98"/>
    </location>
    <ligand>
        <name>ATP</name>
        <dbReference type="ChEBI" id="CHEBI:30616"/>
    </ligand>
</feature>
<evidence type="ECO:0000256" key="8">
    <source>
        <dbReference type="ARBA" id="ARBA00029346"/>
    </source>
</evidence>
<evidence type="ECO:0000256" key="3">
    <source>
        <dbReference type="ARBA" id="ARBA00022695"/>
    </source>
</evidence>
<evidence type="ECO:0000259" key="10">
    <source>
        <dbReference type="Pfam" id="PF01467"/>
    </source>
</evidence>
<sequence length="166" mass="18779">MKKVIYPGSFDPITNGHLDIIKRAAQIFDEVVVAVGNNPDKNTLFSDKERVELIKKSVFDIKNVAVTEYSGLTANFVKSQGTNLIIRGTRDSRDFVFEKEIANLNSLLDNQIETLLIFANKDYELISSSMVKEIIRFDGDVSKFVPKPVLSALKVKVKHEKNKKIY</sequence>
<keyword evidence="2 9" id="KW-0808">Transferase</keyword>
<keyword evidence="1 9" id="KW-0963">Cytoplasm</keyword>
<dbReference type="PRINTS" id="PR01020">
    <property type="entry name" value="LPSBIOSNTHSS"/>
</dbReference>
<feature type="domain" description="Cytidyltransferase-like" evidence="10">
    <location>
        <begin position="5"/>
        <end position="133"/>
    </location>
</feature>
<dbReference type="GO" id="GO:0005524">
    <property type="term" value="F:ATP binding"/>
    <property type="evidence" value="ECO:0007669"/>
    <property type="project" value="UniProtKB-KW"/>
</dbReference>
<dbReference type="RefSeq" id="WP_103428427.1">
    <property type="nucleotide sequence ID" value="NZ_CP118925.1"/>
</dbReference>
<dbReference type="NCBIfam" id="TIGR01510">
    <property type="entry name" value="coaD_prev_kdtB"/>
    <property type="match status" value="1"/>
</dbReference>
<evidence type="ECO:0000313" key="11">
    <source>
        <dbReference type="EMBL" id="TNK91208.1"/>
    </source>
</evidence>
<comment type="pathway">
    <text evidence="9">Cofactor biosynthesis; coenzyme A biosynthesis; CoA from (R)-pantothenate: step 4/5.</text>
</comment>
<feature type="binding site" evidence="9">
    <location>
        <position position="87"/>
    </location>
    <ligand>
        <name>substrate</name>
    </ligand>
</feature>
<evidence type="ECO:0000256" key="5">
    <source>
        <dbReference type="ARBA" id="ARBA00022840"/>
    </source>
</evidence>
<gene>
    <name evidence="9" type="primary">coaD</name>
    <name evidence="11" type="ORF">DID87_00560</name>
</gene>
<dbReference type="Gene3D" id="3.40.50.620">
    <property type="entry name" value="HUPs"/>
    <property type="match status" value="1"/>
</dbReference>
<dbReference type="GeneID" id="93160877"/>
<comment type="function">
    <text evidence="9">Reversibly transfers an adenylyl group from ATP to 4'-phosphopantetheine, yielding dephospho-CoA (dPCoA) and pyrophosphate.</text>
</comment>
<keyword evidence="7 9" id="KW-0173">Coenzyme A biosynthesis</keyword>
<keyword evidence="3 9" id="KW-0548">Nucleotidyltransferase</keyword>
<feature type="binding site" evidence="9">
    <location>
        <begin position="123"/>
        <end position="129"/>
    </location>
    <ligand>
        <name>ATP</name>
        <dbReference type="ChEBI" id="CHEBI:30616"/>
    </ligand>
</feature>
<comment type="subcellular location">
    <subcellularLocation>
        <location evidence="9">Cytoplasm</location>
    </subcellularLocation>
</comment>
<feature type="binding site" evidence="9">
    <location>
        <position position="17"/>
    </location>
    <ligand>
        <name>ATP</name>
        <dbReference type="ChEBI" id="CHEBI:30616"/>
    </ligand>
</feature>
<dbReference type="HAMAP" id="MF_00151">
    <property type="entry name" value="PPAT_bact"/>
    <property type="match status" value="1"/>
</dbReference>
<accession>A0A5C4TKM0</accession>
<keyword evidence="6 9" id="KW-0460">Magnesium</keyword>
<dbReference type="AlphaFoldDB" id="A0A5C4TKM0"/>
<evidence type="ECO:0000256" key="7">
    <source>
        <dbReference type="ARBA" id="ARBA00022993"/>
    </source>
</evidence>
<dbReference type="InterPro" id="IPR001980">
    <property type="entry name" value="PPAT"/>
</dbReference>
<dbReference type="GO" id="GO:0004595">
    <property type="term" value="F:pantetheine-phosphate adenylyltransferase activity"/>
    <property type="evidence" value="ECO:0007669"/>
    <property type="project" value="UniProtKB-UniRule"/>
</dbReference>
<evidence type="ECO:0000256" key="4">
    <source>
        <dbReference type="ARBA" id="ARBA00022741"/>
    </source>
</evidence>
<comment type="similarity">
    <text evidence="9">Belongs to the bacterial CoaD family.</text>
</comment>
<dbReference type="GO" id="GO:0015937">
    <property type="term" value="P:coenzyme A biosynthetic process"/>
    <property type="evidence" value="ECO:0007669"/>
    <property type="project" value="UniProtKB-UniRule"/>
</dbReference>
<proteinExistence type="inferred from homology"/>
<name>A0A5C4TKM0_FRUSA</name>
<dbReference type="Proteomes" id="UP000313312">
    <property type="component" value="Unassembled WGS sequence"/>
</dbReference>
<dbReference type="InterPro" id="IPR014729">
    <property type="entry name" value="Rossmann-like_a/b/a_fold"/>
</dbReference>
<feature type="binding site" evidence="9">
    <location>
        <position position="9"/>
    </location>
    <ligand>
        <name>substrate</name>
    </ligand>
</feature>
<feature type="binding site" evidence="9">
    <location>
        <position position="73"/>
    </location>
    <ligand>
        <name>substrate</name>
    </ligand>
</feature>
<comment type="cofactor">
    <cofactor evidence="9">
        <name>Mg(2+)</name>
        <dbReference type="ChEBI" id="CHEBI:18420"/>
    </cofactor>
</comment>
<dbReference type="PANTHER" id="PTHR21342:SF1">
    <property type="entry name" value="PHOSPHOPANTETHEINE ADENYLYLTRANSFERASE"/>
    <property type="match status" value="1"/>
</dbReference>
<dbReference type="NCBIfam" id="TIGR00125">
    <property type="entry name" value="cyt_tran_rel"/>
    <property type="match status" value="1"/>
</dbReference>
<evidence type="ECO:0000256" key="6">
    <source>
        <dbReference type="ARBA" id="ARBA00022842"/>
    </source>
</evidence>
<comment type="subunit">
    <text evidence="9">Homohexamer.</text>
</comment>
<keyword evidence="5 9" id="KW-0067">ATP-binding</keyword>
<dbReference type="CDD" id="cd02163">
    <property type="entry name" value="PPAT"/>
    <property type="match status" value="1"/>
</dbReference>
<dbReference type="UniPathway" id="UPA00241">
    <property type="reaction ID" value="UER00355"/>
</dbReference>
<dbReference type="InterPro" id="IPR004821">
    <property type="entry name" value="Cyt_trans-like"/>
</dbReference>
<feature type="binding site" evidence="9">
    <location>
        <begin position="88"/>
        <end position="90"/>
    </location>
    <ligand>
        <name>ATP</name>
        <dbReference type="ChEBI" id="CHEBI:30616"/>
    </ligand>
</feature>
<protein>
    <recommendedName>
        <fullName evidence="9">Phosphopantetheine adenylyltransferase</fullName>
        <ecNumber evidence="9">2.7.7.3</ecNumber>
    </recommendedName>
    <alternativeName>
        <fullName evidence="9">Dephospho-CoA pyrophosphorylase</fullName>
    </alternativeName>
    <alternativeName>
        <fullName evidence="9">Pantetheine-phosphate adenylyltransferase</fullName>
        <shortName evidence="9">PPAT</shortName>
    </alternativeName>
</protein>
<feature type="binding site" evidence="9">
    <location>
        <position position="41"/>
    </location>
    <ligand>
        <name>substrate</name>
    </ligand>
</feature>
<dbReference type="PANTHER" id="PTHR21342">
    <property type="entry name" value="PHOSPHOPANTETHEINE ADENYLYLTRANSFERASE"/>
    <property type="match status" value="1"/>
</dbReference>